<sequence>MSGLLDKVKYIVGLDDEEEVEYEYEEEQYETLESAPKQTETKNNKVVSIHTHTNANTKVMIYEPKAYNEVTTIIEELKNRKLIVINMLGLEGEVKGNVFHCLSGAIYAMEGNMQKVAKDIFVLAPNNVEVDSNKISEEMSNKGIFPWQK</sequence>
<dbReference type="PANTHER" id="PTHR35798">
    <property type="entry name" value="CELL DIVISION PROTEIN SEPF"/>
    <property type="match status" value="1"/>
</dbReference>
<evidence type="ECO:0000256" key="3">
    <source>
        <dbReference type="ARBA" id="ARBA00023306"/>
    </source>
</evidence>
<dbReference type="STRING" id="39480.EUAN_11880"/>
<reference evidence="6 7" key="1">
    <citation type="submission" date="2016-09" db="EMBL/GenBank/DDBJ databases">
        <title>Genome sequence of Eubacterium angustum.</title>
        <authorList>
            <person name="Poehlein A."/>
            <person name="Daniel R."/>
        </authorList>
    </citation>
    <scope>NUCLEOTIDE SEQUENCE [LARGE SCALE GENOMIC DNA]</scope>
    <source>
        <strain evidence="6 7">DSM 1989</strain>
    </source>
</reference>
<dbReference type="AlphaFoldDB" id="A0A1S1V7N9"/>
<comment type="function">
    <text evidence="4 5">Cell division protein that is part of the divisome complex and is recruited early to the Z-ring. Probably stimulates Z-ring formation, perhaps through the cross-linking of FtsZ protofilaments. Its function overlaps with FtsA.</text>
</comment>
<dbReference type="RefSeq" id="WP_071062646.1">
    <property type="nucleotide sequence ID" value="NZ_MKIE01000003.1"/>
</dbReference>
<evidence type="ECO:0000256" key="2">
    <source>
        <dbReference type="ARBA" id="ARBA00023210"/>
    </source>
</evidence>
<dbReference type="GO" id="GO:0043093">
    <property type="term" value="P:FtsZ-dependent cytokinesis"/>
    <property type="evidence" value="ECO:0007669"/>
    <property type="project" value="UniProtKB-UniRule"/>
</dbReference>
<organism evidence="6 7">
    <name type="scientific">Andreesenia angusta</name>
    <dbReference type="NCBI Taxonomy" id="39480"/>
    <lineage>
        <taxon>Bacteria</taxon>
        <taxon>Bacillati</taxon>
        <taxon>Bacillota</taxon>
        <taxon>Tissierellia</taxon>
        <taxon>Tissierellales</taxon>
        <taxon>Gottschalkiaceae</taxon>
        <taxon>Andreesenia</taxon>
    </lineage>
</organism>
<evidence type="ECO:0000256" key="5">
    <source>
        <dbReference type="HAMAP-Rule" id="MF_01197"/>
    </source>
</evidence>
<dbReference type="OrthoDB" id="9815206at2"/>
<dbReference type="Gene3D" id="3.30.110.150">
    <property type="entry name" value="SepF-like protein"/>
    <property type="match status" value="1"/>
</dbReference>
<dbReference type="HAMAP" id="MF_01197">
    <property type="entry name" value="SepF"/>
    <property type="match status" value="1"/>
</dbReference>
<evidence type="ECO:0000313" key="7">
    <source>
        <dbReference type="Proteomes" id="UP000180254"/>
    </source>
</evidence>
<keyword evidence="3 5" id="KW-0131">Cell cycle</keyword>
<evidence type="ECO:0000256" key="1">
    <source>
        <dbReference type="ARBA" id="ARBA00022618"/>
    </source>
</evidence>
<keyword evidence="5" id="KW-0963">Cytoplasm</keyword>
<name>A0A1S1V7N9_9FIRM</name>
<accession>A0A1S1V7N9</accession>
<dbReference type="Proteomes" id="UP000180254">
    <property type="component" value="Unassembled WGS sequence"/>
</dbReference>
<dbReference type="InterPro" id="IPR038594">
    <property type="entry name" value="SepF-like_sf"/>
</dbReference>
<dbReference type="GO" id="GO:0000917">
    <property type="term" value="P:division septum assembly"/>
    <property type="evidence" value="ECO:0007669"/>
    <property type="project" value="UniProtKB-KW"/>
</dbReference>
<evidence type="ECO:0000256" key="4">
    <source>
        <dbReference type="ARBA" id="ARBA00044936"/>
    </source>
</evidence>
<dbReference type="InterPro" id="IPR023052">
    <property type="entry name" value="Cell_div_SepF"/>
</dbReference>
<keyword evidence="1 5" id="KW-0132">Cell division</keyword>
<dbReference type="InterPro" id="IPR007561">
    <property type="entry name" value="Cell_div_SepF/SepF-rel"/>
</dbReference>
<gene>
    <name evidence="5 6" type="primary">sepF</name>
    <name evidence="6" type="ORF">EUAN_11880</name>
</gene>
<dbReference type="EMBL" id="MKIE01000003">
    <property type="protein sequence ID" value="OHW62623.1"/>
    <property type="molecule type" value="Genomic_DNA"/>
</dbReference>
<keyword evidence="2 5" id="KW-0717">Septation</keyword>
<comment type="subunit">
    <text evidence="5">Homodimer. Interacts with FtsZ.</text>
</comment>
<keyword evidence="7" id="KW-1185">Reference proteome</keyword>
<dbReference type="PANTHER" id="PTHR35798:SF1">
    <property type="entry name" value="CELL DIVISION PROTEIN SEPF"/>
    <property type="match status" value="1"/>
</dbReference>
<dbReference type="Pfam" id="PF04472">
    <property type="entry name" value="SepF"/>
    <property type="match status" value="1"/>
</dbReference>
<evidence type="ECO:0000313" key="6">
    <source>
        <dbReference type="EMBL" id="OHW62623.1"/>
    </source>
</evidence>
<comment type="subcellular location">
    <subcellularLocation>
        <location evidence="5">Cytoplasm</location>
    </subcellularLocation>
    <text evidence="5">Localizes to the division site, in a FtsZ-dependent manner.</text>
</comment>
<dbReference type="GO" id="GO:0005737">
    <property type="term" value="C:cytoplasm"/>
    <property type="evidence" value="ECO:0007669"/>
    <property type="project" value="UniProtKB-SubCell"/>
</dbReference>
<proteinExistence type="inferred from homology"/>
<protein>
    <recommendedName>
        <fullName evidence="5">Cell division protein SepF</fullName>
    </recommendedName>
</protein>
<comment type="caution">
    <text evidence="6">The sequence shown here is derived from an EMBL/GenBank/DDBJ whole genome shotgun (WGS) entry which is preliminary data.</text>
</comment>
<comment type="similarity">
    <text evidence="5">Belongs to the SepF family.</text>
</comment>